<feature type="transmembrane region" description="Helical" evidence="2">
    <location>
        <begin position="121"/>
        <end position="141"/>
    </location>
</feature>
<evidence type="ECO:0000256" key="2">
    <source>
        <dbReference type="SAM" id="Phobius"/>
    </source>
</evidence>
<feature type="compositionally biased region" description="Basic and acidic residues" evidence="1">
    <location>
        <begin position="1"/>
        <end position="10"/>
    </location>
</feature>
<dbReference type="AlphaFoldDB" id="A0A6L3YBC3"/>
<dbReference type="InterPro" id="IPR050445">
    <property type="entry name" value="Bact_polysacc_biosynth/exp"/>
</dbReference>
<dbReference type="Proteomes" id="UP000481643">
    <property type="component" value="Unassembled WGS sequence"/>
</dbReference>
<keyword evidence="2" id="KW-0472">Membrane</keyword>
<name>A0A6L3YBC3_9HYPH</name>
<comment type="caution">
    <text evidence="3">The sequence shown here is derived from an EMBL/GenBank/DDBJ whole genome shotgun (WGS) entry which is preliminary data.</text>
</comment>
<dbReference type="PANTHER" id="PTHR32309:SF31">
    <property type="entry name" value="CAPSULAR EXOPOLYSACCHARIDE FAMILY"/>
    <property type="match status" value="1"/>
</dbReference>
<proteinExistence type="predicted"/>
<organism evidence="3 4">
    <name type="scientific">Brucella tritici</name>
    <dbReference type="NCBI Taxonomy" id="94626"/>
    <lineage>
        <taxon>Bacteria</taxon>
        <taxon>Pseudomonadati</taxon>
        <taxon>Pseudomonadota</taxon>
        <taxon>Alphaproteobacteria</taxon>
        <taxon>Hyphomicrobiales</taxon>
        <taxon>Brucellaceae</taxon>
        <taxon>Brucella/Ochrobactrum group</taxon>
        <taxon>Brucella</taxon>
    </lineage>
</organism>
<keyword evidence="2" id="KW-1133">Transmembrane helix</keyword>
<reference evidence="3 4" key="1">
    <citation type="submission" date="2019-09" db="EMBL/GenBank/DDBJ databases">
        <title>Taxonomic organization of the family Brucellaceae based on a phylogenomic approach.</title>
        <authorList>
            <person name="Leclercq S."/>
            <person name="Cloeckaert A."/>
            <person name="Zygmunt M.S."/>
        </authorList>
    </citation>
    <scope>NUCLEOTIDE SEQUENCE [LARGE SCALE GENOMIC DNA]</scope>
    <source>
        <strain evidence="3 4">WS1830</strain>
    </source>
</reference>
<feature type="region of interest" description="Disordered" evidence="1">
    <location>
        <begin position="1"/>
        <end position="71"/>
    </location>
</feature>
<keyword evidence="2" id="KW-0812">Transmembrane</keyword>
<feature type="transmembrane region" description="Helical" evidence="2">
    <location>
        <begin position="479"/>
        <end position="498"/>
    </location>
</feature>
<dbReference type="EMBL" id="WBVX01000027">
    <property type="protein sequence ID" value="KAB2680563.1"/>
    <property type="molecule type" value="Genomic_DNA"/>
</dbReference>
<feature type="region of interest" description="Disordered" evidence="1">
    <location>
        <begin position="537"/>
        <end position="566"/>
    </location>
</feature>
<dbReference type="PANTHER" id="PTHR32309">
    <property type="entry name" value="TYROSINE-PROTEIN KINASE"/>
    <property type="match status" value="1"/>
</dbReference>
<sequence length="566" mass="60937">MVERDGERRRAAVRPLLAYAPEFLEPAPSVRATGNNDEDREHQKRREELLRRKQDLLDAEESERVDPKADMQGRMNAVREALQANLDGAPIKEPSASESSVSAAVPKLEKPMQLPRRRRRWGLLAGFTILGGIIGTTYAVLEPPQYGATASLQVFPPERRSEIASNVVLERAAQMARIERAADLGAPSFLEELRFRLTRLLPEDQQSPAVAGHKKMSGAQLLRQRLDFTQALDSGTVNVEATADRPETAALLANAVAQALRDHLQGSGELNGVEGDLPARLQSLEADAEAAQQAAGTFRVSRDFGDDDNKAALQREFADSKAETARIAAEANSLNGATAESLAGKGVPESMRSGALGAMVERYRAAGQGAETSQIEAEIDKEISSQRSLLQADLKNAVEREQKAAAAIAGFGSAPATDEDKARLQMLERDAAAKQALFEDLQMRAARGEPASAGSAATVRIVTPAMAEPNPRNLSPQGVVALGLLGGFLLGLLSMMLAGRKPRSSARSEAEPDEVLEPYGETRLAAVIREANARWEAENEGANRTTENAALGRAIDDVRSSRITRP</sequence>
<feature type="compositionally biased region" description="Basic and acidic residues" evidence="1">
    <location>
        <begin position="37"/>
        <end position="71"/>
    </location>
</feature>
<protein>
    <submittedName>
        <fullName evidence="3">Lipopolysaccharide biosynthesis protein</fullName>
    </submittedName>
</protein>
<evidence type="ECO:0000313" key="4">
    <source>
        <dbReference type="Proteomes" id="UP000481643"/>
    </source>
</evidence>
<gene>
    <name evidence="3" type="ORF">F9L08_21175</name>
</gene>
<evidence type="ECO:0000313" key="3">
    <source>
        <dbReference type="EMBL" id="KAB2680563.1"/>
    </source>
</evidence>
<evidence type="ECO:0000256" key="1">
    <source>
        <dbReference type="SAM" id="MobiDB-lite"/>
    </source>
</evidence>
<accession>A0A6L3YBC3</accession>